<evidence type="ECO:0000256" key="1">
    <source>
        <dbReference type="SAM" id="Phobius"/>
    </source>
</evidence>
<dbReference type="GO" id="GO:0016020">
    <property type="term" value="C:membrane"/>
    <property type="evidence" value="ECO:0007669"/>
    <property type="project" value="InterPro"/>
</dbReference>
<dbReference type="AlphaFoldDB" id="A0A0E2Q266"/>
<feature type="transmembrane region" description="Helical" evidence="1">
    <location>
        <begin position="54"/>
        <end position="80"/>
    </location>
</feature>
<dbReference type="EMBL" id="AZJT01000036">
    <property type="protein sequence ID" value="ETW90174.1"/>
    <property type="molecule type" value="Genomic_DNA"/>
</dbReference>
<keyword evidence="1" id="KW-0812">Transmembrane</keyword>
<evidence type="ECO:0000313" key="2">
    <source>
        <dbReference type="EMBL" id="ETW90174.1"/>
    </source>
</evidence>
<dbReference type="HOGENOM" id="CLU_136788_4_3_9"/>
<dbReference type="RefSeq" id="WP_084828717.1">
    <property type="nucleotide sequence ID" value="NZ_CM002372.1"/>
</dbReference>
<keyword evidence="1" id="KW-0472">Membrane</keyword>
<feature type="transmembrane region" description="Helical" evidence="1">
    <location>
        <begin position="6"/>
        <end position="33"/>
    </location>
</feature>
<reference evidence="3" key="1">
    <citation type="submission" date="2013-12" db="EMBL/GenBank/DDBJ databases">
        <title>Genome sequences of Streptococcus thermophilus strains MTH17CL396 and M17PTZA496 isolated from Fontina cheese in Valle d'Aosta region (Italy).</title>
        <authorList>
            <person name="Treu L."/>
            <person name="Giacomini A."/>
            <person name="Corich V."/>
            <person name="Vendramin V."/>
            <person name="Bovo B."/>
        </authorList>
    </citation>
    <scope>NUCLEOTIDE SEQUENCE [LARGE SCALE GENOMIC DNA]</scope>
    <source>
        <strain evidence="3">M17PTZA496</strain>
    </source>
</reference>
<dbReference type="Proteomes" id="UP000024559">
    <property type="component" value="Chromosome"/>
</dbReference>
<proteinExistence type="predicted"/>
<protein>
    <submittedName>
        <fullName evidence="2">Membrane protein</fullName>
    </submittedName>
</protein>
<sequence length="85" mass="9678">MFVLLYVIWARVVNLVEILLVIYALLSWFPGAYDTALGKTIRQILQPILAPFRRLNLVFAGIDFSIIAIILLLNFSLSILKVVLF</sequence>
<accession>A0A0E2Q266</accession>
<name>A0A0E2Q266_STRTR</name>
<evidence type="ECO:0000313" key="3">
    <source>
        <dbReference type="Proteomes" id="UP000024559"/>
    </source>
</evidence>
<keyword evidence="1" id="KW-1133">Transmembrane helix</keyword>
<dbReference type="Pfam" id="PF02325">
    <property type="entry name" value="CCB3_YggT"/>
    <property type="match status" value="1"/>
</dbReference>
<dbReference type="PATRIC" id="fig|1433289.7.peg.934"/>
<comment type="caution">
    <text evidence="2">The sequence shown here is derived from an EMBL/GenBank/DDBJ whole genome shotgun (WGS) entry which is preliminary data.</text>
</comment>
<gene>
    <name evidence="2" type="ORF">X841_04645</name>
</gene>
<dbReference type="InterPro" id="IPR003425">
    <property type="entry name" value="CCB3/YggT"/>
</dbReference>
<organism evidence="2 3">
    <name type="scientific">Streptococcus thermophilus M17PTZA496</name>
    <dbReference type="NCBI Taxonomy" id="1433289"/>
    <lineage>
        <taxon>Bacteria</taxon>
        <taxon>Bacillati</taxon>
        <taxon>Bacillota</taxon>
        <taxon>Bacilli</taxon>
        <taxon>Lactobacillales</taxon>
        <taxon>Streptococcaceae</taxon>
        <taxon>Streptococcus</taxon>
    </lineage>
</organism>